<feature type="compositionally biased region" description="Low complexity" evidence="2">
    <location>
        <begin position="22"/>
        <end position="32"/>
    </location>
</feature>
<proteinExistence type="inferred from homology"/>
<reference evidence="4 5" key="1">
    <citation type="journal article" date="2020" name="G3 (Bethesda)">
        <title>Improved Reference Genome for Cyclotella cryptica CCMP332, a Model for Cell Wall Morphogenesis, Salinity Adaptation, and Lipid Production in Diatoms (Bacillariophyta).</title>
        <authorList>
            <person name="Roberts W.R."/>
            <person name="Downey K.M."/>
            <person name="Ruck E.C."/>
            <person name="Traller J.C."/>
            <person name="Alverson A.J."/>
        </authorList>
    </citation>
    <scope>NUCLEOTIDE SEQUENCE [LARGE SCALE GENOMIC DNA]</scope>
    <source>
        <strain evidence="4 5">CCMP332</strain>
    </source>
</reference>
<feature type="region of interest" description="Disordered" evidence="2">
    <location>
        <begin position="1"/>
        <end position="61"/>
    </location>
</feature>
<accession>A0ABD3QRR7</accession>
<evidence type="ECO:0000256" key="2">
    <source>
        <dbReference type="SAM" id="MobiDB-lite"/>
    </source>
</evidence>
<dbReference type="InterPro" id="IPR003734">
    <property type="entry name" value="DUF155"/>
</dbReference>
<comment type="caution">
    <text evidence="4">The sequence shown here is derived from an EMBL/GenBank/DDBJ whole genome shotgun (WGS) entry which is preliminary data.</text>
</comment>
<dbReference type="InterPro" id="IPR051624">
    <property type="entry name" value="RMD1/Sad1-interacting"/>
</dbReference>
<feature type="compositionally biased region" description="Polar residues" evidence="2">
    <location>
        <begin position="45"/>
        <end position="57"/>
    </location>
</feature>
<keyword evidence="5" id="KW-1185">Reference proteome</keyword>
<dbReference type="Proteomes" id="UP001516023">
    <property type="component" value="Unassembled WGS sequence"/>
</dbReference>
<feature type="domain" description="DUF155" evidence="3">
    <location>
        <begin position="194"/>
        <end position="370"/>
    </location>
</feature>
<organism evidence="4 5">
    <name type="scientific">Cyclotella cryptica</name>
    <dbReference type="NCBI Taxonomy" id="29204"/>
    <lineage>
        <taxon>Eukaryota</taxon>
        <taxon>Sar</taxon>
        <taxon>Stramenopiles</taxon>
        <taxon>Ochrophyta</taxon>
        <taxon>Bacillariophyta</taxon>
        <taxon>Coscinodiscophyceae</taxon>
        <taxon>Thalassiosirophycidae</taxon>
        <taxon>Stephanodiscales</taxon>
        <taxon>Stephanodiscaceae</taxon>
        <taxon>Cyclotella</taxon>
    </lineage>
</organism>
<gene>
    <name evidence="4" type="ORF">HJC23_011641</name>
</gene>
<sequence length="419" mass="47740">MADGPNEHTPLTYSPIEEGRQPRSSPRPSSPQNLNATFSKGHLQKFSTSKTGTNNPSPIDAHKLASIRPTYHAKASLRRPKESDDVLAIRSNQSKTRARKNVGAFRRKRQDYATWKGRVGVHVETDELDLKKLVNVIYQTLGTEWELVDHYDVIRLWLPLDAMHLSGGEEGSVPTGGGEYADGDGEIHASMPEVFVFGFGAVVFWNFRGEDSEKQWMEQHLFSHPDVIGLKHNAESIESACDEMGFCYGESFKWHRDVVQLQTRDAGEKLAVSFAVAKSANLSIYEWRLEQAVQRNAHIPEDLAKSGELHLNRREINVEVGRLYLLNNAINLETTMLDTPEEFWEDDRFQPEYERTLKYLDVDSRIGILNNRLDVLKNLNQILMDAAHNQHASVLEWIIIVLIVAEILIDLFRAWRDID</sequence>
<dbReference type="AlphaFoldDB" id="A0ABD3QRR7"/>
<dbReference type="PANTHER" id="PTHR16255:SF1">
    <property type="entry name" value="REQUIRED FOR MEIOTIC NUCLEAR DIVISION PROTEIN 1 HOMOLOG"/>
    <property type="match status" value="1"/>
</dbReference>
<dbReference type="EMBL" id="JABMIG020000016">
    <property type="protein sequence ID" value="KAL3803018.1"/>
    <property type="molecule type" value="Genomic_DNA"/>
</dbReference>
<protein>
    <recommendedName>
        <fullName evidence="3">DUF155 domain-containing protein</fullName>
    </recommendedName>
</protein>
<evidence type="ECO:0000259" key="3">
    <source>
        <dbReference type="Pfam" id="PF02582"/>
    </source>
</evidence>
<dbReference type="PANTHER" id="PTHR16255">
    <property type="entry name" value="REQUIRED FOR MEIOTIC NUCLEAR DIVISION PROTEIN 1 HOMOLOG"/>
    <property type="match status" value="1"/>
</dbReference>
<evidence type="ECO:0000313" key="5">
    <source>
        <dbReference type="Proteomes" id="UP001516023"/>
    </source>
</evidence>
<dbReference type="GO" id="GO:0005739">
    <property type="term" value="C:mitochondrion"/>
    <property type="evidence" value="ECO:0007669"/>
    <property type="project" value="UniProtKB-ARBA"/>
</dbReference>
<evidence type="ECO:0000256" key="1">
    <source>
        <dbReference type="ARBA" id="ARBA00008306"/>
    </source>
</evidence>
<dbReference type="Pfam" id="PF02582">
    <property type="entry name" value="DUF155"/>
    <property type="match status" value="1"/>
</dbReference>
<evidence type="ECO:0000313" key="4">
    <source>
        <dbReference type="EMBL" id="KAL3803018.1"/>
    </source>
</evidence>
<comment type="similarity">
    <text evidence="1">Belongs to the RMD1/sif2 family.</text>
</comment>
<name>A0ABD3QRR7_9STRA</name>